<evidence type="ECO:0000313" key="2">
    <source>
        <dbReference type="EMBL" id="KAA0017129.1"/>
    </source>
</evidence>
<sequence>MRYDLQTAATLLGTGRTTLCRQLRERHIFDRYNLPMPVHIRAGRFAVESKSVVTPGLGREMPYGKTLVTERGLLWLAGELGVRIHREAANDA</sequence>
<proteinExistence type="predicted"/>
<protein>
    <recommendedName>
        <fullName evidence="1">Antirepressor protein C-terminal domain-containing protein</fullName>
    </recommendedName>
</protein>
<dbReference type="InterPro" id="IPR005039">
    <property type="entry name" value="Ant_C"/>
</dbReference>
<gene>
    <name evidence="2" type="ORF">F0A16_14080</name>
</gene>
<keyword evidence="3" id="KW-1185">Reference proteome</keyword>
<dbReference type="Proteomes" id="UP000466024">
    <property type="component" value="Unassembled WGS sequence"/>
</dbReference>
<dbReference type="Pfam" id="PF03374">
    <property type="entry name" value="ANT"/>
    <property type="match status" value="1"/>
</dbReference>
<dbReference type="GO" id="GO:0003677">
    <property type="term" value="F:DNA binding"/>
    <property type="evidence" value="ECO:0007669"/>
    <property type="project" value="InterPro"/>
</dbReference>
<dbReference type="AlphaFoldDB" id="A0A640WCV0"/>
<feature type="domain" description="Antirepressor protein C-terminal" evidence="1">
    <location>
        <begin position="3"/>
        <end position="80"/>
    </location>
</feature>
<organism evidence="2 3">
    <name type="scientific">Salinicola corii</name>
    <dbReference type="NCBI Taxonomy" id="2606937"/>
    <lineage>
        <taxon>Bacteria</taxon>
        <taxon>Pseudomonadati</taxon>
        <taxon>Pseudomonadota</taxon>
        <taxon>Gammaproteobacteria</taxon>
        <taxon>Oceanospirillales</taxon>
        <taxon>Halomonadaceae</taxon>
        <taxon>Salinicola</taxon>
    </lineage>
</organism>
<name>A0A640WCV0_9GAMM</name>
<dbReference type="RefSeq" id="WP_149436041.1">
    <property type="nucleotide sequence ID" value="NZ_VTPX01000008.1"/>
</dbReference>
<evidence type="ECO:0000259" key="1">
    <source>
        <dbReference type="Pfam" id="PF03374"/>
    </source>
</evidence>
<accession>A0A640WCV0</accession>
<dbReference type="EMBL" id="VTPX01000008">
    <property type="protein sequence ID" value="KAA0017129.1"/>
    <property type="molecule type" value="Genomic_DNA"/>
</dbReference>
<evidence type="ECO:0000313" key="3">
    <source>
        <dbReference type="Proteomes" id="UP000466024"/>
    </source>
</evidence>
<comment type="caution">
    <text evidence="2">The sequence shown here is derived from an EMBL/GenBank/DDBJ whole genome shotgun (WGS) entry which is preliminary data.</text>
</comment>
<reference evidence="2 3" key="1">
    <citation type="submission" date="2019-08" db="EMBL/GenBank/DDBJ databases">
        <title>Bioinformatics analysis of the strain L3 and L5.</title>
        <authorList>
            <person name="Li X."/>
        </authorList>
    </citation>
    <scope>NUCLEOTIDE SEQUENCE [LARGE SCALE GENOMIC DNA]</scope>
    <source>
        <strain evidence="2 3">L3</strain>
    </source>
</reference>